<organism evidence="3 4">
    <name type="scientific">Hymenobacter antarcticus</name>
    <dbReference type="NCBI Taxonomy" id="486270"/>
    <lineage>
        <taxon>Bacteria</taxon>
        <taxon>Pseudomonadati</taxon>
        <taxon>Bacteroidota</taxon>
        <taxon>Cytophagia</taxon>
        <taxon>Cytophagales</taxon>
        <taxon>Hymenobacteraceae</taxon>
        <taxon>Hymenobacter</taxon>
    </lineage>
</organism>
<dbReference type="SUPFAM" id="SSF48452">
    <property type="entry name" value="TPR-like"/>
    <property type="match status" value="1"/>
</dbReference>
<name>A0ABP7QX76_9BACT</name>
<dbReference type="RefSeq" id="WP_345126631.1">
    <property type="nucleotide sequence ID" value="NZ_BAABDI010000034.1"/>
</dbReference>
<protein>
    <submittedName>
        <fullName evidence="3">SusD/RagB family nutrient-binding outer membrane lipoprotein</fullName>
    </submittedName>
</protein>
<evidence type="ECO:0000256" key="1">
    <source>
        <dbReference type="SAM" id="MobiDB-lite"/>
    </source>
</evidence>
<feature type="compositionally biased region" description="Polar residues" evidence="1">
    <location>
        <begin position="471"/>
        <end position="491"/>
    </location>
</feature>
<gene>
    <name evidence="3" type="ORF">GCM10022407_36430</name>
</gene>
<sequence>MRAFKLFALAAAGATSLGLFASCEKFLDINQNPNAVLVAPASNLLVAAETSLGFLMGSDLHRYTSLIVQQFSGQGGSGIQTAEYDRYNITPTDINNVWRGAIFAGSLADMQKLIDQTQDSSPKYAGIAKITKAFLFSVTTDAFGDIPFTEALQFDKNFAPKYDASATVYAGIIALLNDGISDIKKSSILTPSNDDLIYGGDMAKWERMANTLKLRLYLHSFPKVNATSNADFAALLAAPASIFLRNNADNFLMRFEAIPNRNNPIDQFEKSRNNTFFPSATFVNLMNAKNDPRRPVYLTSLAAPSLPYVGAANGTGVTVVAANFSRMNTYLRGNVIPGGTGFNNFDGNAPVRMLTFAEYNLILAEYYARTGNLTLAQTSFAAGIRASMTDAGVSDEIATPNITTYIASRPVLTAANAIQSIVEEKFIANYGVAVEPWTDYRRTGFPTLIVPVNSSISAILRVLPYSDLERTSNPNTPARPNLTTPTVFWDR</sequence>
<dbReference type="Gene3D" id="1.25.40.390">
    <property type="match status" value="1"/>
</dbReference>
<dbReference type="Pfam" id="PF12771">
    <property type="entry name" value="SusD-like_2"/>
    <property type="match status" value="1"/>
</dbReference>
<dbReference type="InterPro" id="IPR041662">
    <property type="entry name" value="SusD-like_2"/>
</dbReference>
<dbReference type="EMBL" id="BAABDI010000034">
    <property type="protein sequence ID" value="GAA3988558.1"/>
    <property type="molecule type" value="Genomic_DNA"/>
</dbReference>
<evidence type="ECO:0000313" key="3">
    <source>
        <dbReference type="EMBL" id="GAA3988558.1"/>
    </source>
</evidence>
<feature type="signal peptide" evidence="2">
    <location>
        <begin position="1"/>
        <end position="21"/>
    </location>
</feature>
<comment type="caution">
    <text evidence="3">The sequence shown here is derived from an EMBL/GenBank/DDBJ whole genome shotgun (WGS) entry which is preliminary data.</text>
</comment>
<feature type="region of interest" description="Disordered" evidence="1">
    <location>
        <begin position="470"/>
        <end position="491"/>
    </location>
</feature>
<evidence type="ECO:0000256" key="2">
    <source>
        <dbReference type="SAM" id="SignalP"/>
    </source>
</evidence>
<accession>A0ABP7QX76</accession>
<keyword evidence="3" id="KW-0449">Lipoprotein</keyword>
<dbReference type="PROSITE" id="PS51257">
    <property type="entry name" value="PROKAR_LIPOPROTEIN"/>
    <property type="match status" value="1"/>
</dbReference>
<reference evidence="4" key="1">
    <citation type="journal article" date="2019" name="Int. J. Syst. Evol. Microbiol.">
        <title>The Global Catalogue of Microorganisms (GCM) 10K type strain sequencing project: providing services to taxonomists for standard genome sequencing and annotation.</title>
        <authorList>
            <consortium name="The Broad Institute Genomics Platform"/>
            <consortium name="The Broad Institute Genome Sequencing Center for Infectious Disease"/>
            <person name="Wu L."/>
            <person name="Ma J."/>
        </authorList>
    </citation>
    <scope>NUCLEOTIDE SEQUENCE [LARGE SCALE GENOMIC DNA]</scope>
    <source>
        <strain evidence="4">JCM 17217</strain>
    </source>
</reference>
<dbReference type="InterPro" id="IPR011990">
    <property type="entry name" value="TPR-like_helical_dom_sf"/>
</dbReference>
<evidence type="ECO:0000313" key="4">
    <source>
        <dbReference type="Proteomes" id="UP001501556"/>
    </source>
</evidence>
<keyword evidence="2" id="KW-0732">Signal</keyword>
<feature type="chain" id="PRO_5047323567" evidence="2">
    <location>
        <begin position="22"/>
        <end position="491"/>
    </location>
</feature>
<dbReference type="Proteomes" id="UP001501556">
    <property type="component" value="Unassembled WGS sequence"/>
</dbReference>
<keyword evidence="4" id="KW-1185">Reference proteome</keyword>
<proteinExistence type="predicted"/>